<dbReference type="AlphaFoldDB" id="A0A2T7DWX8"/>
<evidence type="ECO:0000313" key="3">
    <source>
        <dbReference type="Proteomes" id="UP000244336"/>
    </source>
</evidence>
<proteinExistence type="predicted"/>
<accession>A0A2T7DWX8</accession>
<keyword evidence="3" id="KW-1185">Reference proteome</keyword>
<sequence>MGGSLNGTLTEVGAGGRREPEEEGADEQHRGDAVHGARQRPRPRRLPPSRRRQRVVRRQRRLAHAGDAAATSLRDARPARRPPHPRARPARKRRGRRLPRRPCGLVPSGSRSDVSRCARRAWRGWVDAGQQGVGRQAGRRARSFALAPGRGPVRVRYLRPPRRRDFYG</sequence>
<feature type="compositionally biased region" description="Basic and acidic residues" evidence="1">
    <location>
        <begin position="16"/>
        <end position="35"/>
    </location>
</feature>
<feature type="compositionally biased region" description="Basic residues" evidence="1">
    <location>
        <begin position="37"/>
        <end position="63"/>
    </location>
</feature>
<dbReference type="EMBL" id="CM009752">
    <property type="protein sequence ID" value="PUZ60062.1"/>
    <property type="molecule type" value="Genomic_DNA"/>
</dbReference>
<feature type="region of interest" description="Disordered" evidence="1">
    <location>
        <begin position="1"/>
        <end position="112"/>
    </location>
</feature>
<dbReference type="Proteomes" id="UP000244336">
    <property type="component" value="Chromosome 4"/>
</dbReference>
<name>A0A2T7DWX8_9POAL</name>
<organism evidence="2 3">
    <name type="scientific">Panicum hallii var. hallii</name>
    <dbReference type="NCBI Taxonomy" id="1504633"/>
    <lineage>
        <taxon>Eukaryota</taxon>
        <taxon>Viridiplantae</taxon>
        <taxon>Streptophyta</taxon>
        <taxon>Embryophyta</taxon>
        <taxon>Tracheophyta</taxon>
        <taxon>Spermatophyta</taxon>
        <taxon>Magnoliopsida</taxon>
        <taxon>Liliopsida</taxon>
        <taxon>Poales</taxon>
        <taxon>Poaceae</taxon>
        <taxon>PACMAD clade</taxon>
        <taxon>Panicoideae</taxon>
        <taxon>Panicodae</taxon>
        <taxon>Paniceae</taxon>
        <taxon>Panicinae</taxon>
        <taxon>Panicum</taxon>
        <taxon>Panicum sect. Panicum</taxon>
    </lineage>
</organism>
<evidence type="ECO:0000256" key="1">
    <source>
        <dbReference type="SAM" id="MobiDB-lite"/>
    </source>
</evidence>
<dbReference type="Gramene" id="PUZ60062">
    <property type="protein sequence ID" value="PUZ60062"/>
    <property type="gene ID" value="GQ55_4G093400"/>
</dbReference>
<protein>
    <submittedName>
        <fullName evidence="2">Uncharacterized protein</fullName>
    </submittedName>
</protein>
<gene>
    <name evidence="2" type="ORF">GQ55_4G093400</name>
</gene>
<feature type="compositionally biased region" description="Basic residues" evidence="1">
    <location>
        <begin position="79"/>
        <end position="100"/>
    </location>
</feature>
<evidence type="ECO:0000313" key="2">
    <source>
        <dbReference type="EMBL" id="PUZ60062.1"/>
    </source>
</evidence>
<reference evidence="2 3" key="1">
    <citation type="submission" date="2018-04" db="EMBL/GenBank/DDBJ databases">
        <title>WGS assembly of Panicum hallii var. hallii HAL2.</title>
        <authorList>
            <person name="Lovell J."/>
            <person name="Jenkins J."/>
            <person name="Lowry D."/>
            <person name="Mamidi S."/>
            <person name="Sreedasyam A."/>
            <person name="Weng X."/>
            <person name="Barry K."/>
            <person name="Bonette J."/>
            <person name="Campitelli B."/>
            <person name="Daum C."/>
            <person name="Gordon S."/>
            <person name="Gould B."/>
            <person name="Lipzen A."/>
            <person name="MacQueen A."/>
            <person name="Palacio-Mejia J."/>
            <person name="Plott C."/>
            <person name="Shakirov E."/>
            <person name="Shu S."/>
            <person name="Yoshinaga Y."/>
            <person name="Zane M."/>
            <person name="Rokhsar D."/>
            <person name="Grimwood J."/>
            <person name="Schmutz J."/>
            <person name="Juenger T."/>
        </authorList>
    </citation>
    <scope>NUCLEOTIDE SEQUENCE [LARGE SCALE GENOMIC DNA]</scope>
    <source>
        <strain evidence="3">cv. HAL2</strain>
    </source>
</reference>